<sequence>MPYAAVNGIEIYYESHGGGYPILFCHEFAGDYRSWDLQVGFFSRTYNVITYCARGYPPSSVPESQINYSQEEAVTDLKGLMKKLGIEKAHIVGLSMGGNVALNFGLSHPKMASSLVVAGTGTGSDDPEPFQRRVREMADGMLKEGMGHMSDYLDGPARVQLKQKDPKAYELFKSQFLGHSPVGSSNTFRGVLSKRPPVFELGHRLRALYVPTLVLTGDEDDPCINPALFMKANIPAAGLAMFPRSGHAINLEEPDLFNRIVMDFFRQVEASKWSPRHLGESSGSLA</sequence>
<reference evidence="3" key="1">
    <citation type="submission" date="2018-05" db="EMBL/GenBank/DDBJ databases">
        <authorList>
            <person name="Lanie J.A."/>
            <person name="Ng W.-L."/>
            <person name="Kazmierczak K.M."/>
            <person name="Andrzejewski T.M."/>
            <person name="Davidsen T.M."/>
            <person name="Wayne K.J."/>
            <person name="Tettelin H."/>
            <person name="Glass J.I."/>
            <person name="Rusch D."/>
            <person name="Podicherti R."/>
            <person name="Tsui H.-C.T."/>
            <person name="Winkler M.E."/>
        </authorList>
    </citation>
    <scope>NUCLEOTIDE SEQUENCE</scope>
</reference>
<keyword evidence="1" id="KW-0378">Hydrolase</keyword>
<dbReference type="InterPro" id="IPR000073">
    <property type="entry name" value="AB_hydrolase_1"/>
</dbReference>
<dbReference type="GO" id="GO:0016787">
    <property type="term" value="F:hydrolase activity"/>
    <property type="evidence" value="ECO:0007669"/>
    <property type="project" value="UniProtKB-KW"/>
</dbReference>
<evidence type="ECO:0000313" key="3">
    <source>
        <dbReference type="EMBL" id="SVA40480.1"/>
    </source>
</evidence>
<feature type="domain" description="AB hydrolase-1" evidence="2">
    <location>
        <begin position="20"/>
        <end position="254"/>
    </location>
</feature>
<name>A0A381VJK8_9ZZZZ</name>
<dbReference type="Gene3D" id="3.40.50.1820">
    <property type="entry name" value="alpha/beta hydrolase"/>
    <property type="match status" value="1"/>
</dbReference>
<proteinExistence type="predicted"/>
<dbReference type="GO" id="GO:0016020">
    <property type="term" value="C:membrane"/>
    <property type="evidence" value="ECO:0007669"/>
    <property type="project" value="TreeGrafter"/>
</dbReference>
<dbReference type="InterPro" id="IPR050266">
    <property type="entry name" value="AB_hydrolase_sf"/>
</dbReference>
<dbReference type="InterPro" id="IPR029058">
    <property type="entry name" value="AB_hydrolase_fold"/>
</dbReference>
<dbReference type="PANTHER" id="PTHR43798">
    <property type="entry name" value="MONOACYLGLYCEROL LIPASE"/>
    <property type="match status" value="1"/>
</dbReference>
<gene>
    <name evidence="3" type="ORF">METZ01_LOCUS93334</name>
</gene>
<protein>
    <recommendedName>
        <fullName evidence="2">AB hydrolase-1 domain-containing protein</fullName>
    </recommendedName>
</protein>
<evidence type="ECO:0000259" key="2">
    <source>
        <dbReference type="Pfam" id="PF00561"/>
    </source>
</evidence>
<dbReference type="SUPFAM" id="SSF53474">
    <property type="entry name" value="alpha/beta-Hydrolases"/>
    <property type="match status" value="1"/>
</dbReference>
<accession>A0A381VJK8</accession>
<dbReference type="PANTHER" id="PTHR43798:SF31">
    <property type="entry name" value="AB HYDROLASE SUPERFAMILY PROTEIN YCLE"/>
    <property type="match status" value="1"/>
</dbReference>
<organism evidence="3">
    <name type="scientific">marine metagenome</name>
    <dbReference type="NCBI Taxonomy" id="408172"/>
    <lineage>
        <taxon>unclassified sequences</taxon>
        <taxon>metagenomes</taxon>
        <taxon>ecological metagenomes</taxon>
    </lineage>
</organism>
<dbReference type="AlphaFoldDB" id="A0A381VJK8"/>
<dbReference type="Pfam" id="PF00561">
    <property type="entry name" value="Abhydrolase_1"/>
    <property type="match status" value="1"/>
</dbReference>
<evidence type="ECO:0000256" key="1">
    <source>
        <dbReference type="ARBA" id="ARBA00022801"/>
    </source>
</evidence>
<dbReference type="EMBL" id="UINC01009009">
    <property type="protein sequence ID" value="SVA40480.1"/>
    <property type="molecule type" value="Genomic_DNA"/>
</dbReference>